<feature type="compositionally biased region" description="Gly residues" evidence="1">
    <location>
        <begin position="1022"/>
        <end position="1031"/>
    </location>
</feature>
<protein>
    <submittedName>
        <fullName evidence="3">Uncharacterized protein</fullName>
    </submittedName>
</protein>
<dbReference type="RefSeq" id="XP_002958304.1">
    <property type="nucleotide sequence ID" value="XM_002958258.1"/>
</dbReference>
<keyword evidence="2" id="KW-0472">Membrane</keyword>
<reference evidence="3 4" key="1">
    <citation type="journal article" date="2010" name="Science">
        <title>Genomic analysis of organismal complexity in the multicellular green alga Volvox carteri.</title>
        <authorList>
            <person name="Prochnik S.E."/>
            <person name="Umen J."/>
            <person name="Nedelcu A.M."/>
            <person name="Hallmann A."/>
            <person name="Miller S.M."/>
            <person name="Nishii I."/>
            <person name="Ferris P."/>
            <person name="Kuo A."/>
            <person name="Mitros T."/>
            <person name="Fritz-Laylin L.K."/>
            <person name="Hellsten U."/>
            <person name="Chapman J."/>
            <person name="Simakov O."/>
            <person name="Rensing S.A."/>
            <person name="Terry A."/>
            <person name="Pangilinan J."/>
            <person name="Kapitonov V."/>
            <person name="Jurka J."/>
            <person name="Salamov A."/>
            <person name="Shapiro H."/>
            <person name="Schmutz J."/>
            <person name="Grimwood J."/>
            <person name="Lindquist E."/>
            <person name="Lucas S."/>
            <person name="Grigoriev I.V."/>
            <person name="Schmitt R."/>
            <person name="Kirk D."/>
            <person name="Rokhsar D.S."/>
        </authorList>
    </citation>
    <scope>NUCLEOTIDE SEQUENCE [LARGE SCALE GENOMIC DNA]</scope>
    <source>
        <strain evidence="4">f. Nagariensis / Eve</strain>
    </source>
</reference>
<evidence type="ECO:0000313" key="4">
    <source>
        <dbReference type="Proteomes" id="UP000001058"/>
    </source>
</evidence>
<evidence type="ECO:0000256" key="1">
    <source>
        <dbReference type="SAM" id="MobiDB-lite"/>
    </source>
</evidence>
<gene>
    <name evidence="3" type="ORF">VOLCADRAFT_108081</name>
</gene>
<feature type="region of interest" description="Disordered" evidence="1">
    <location>
        <begin position="1"/>
        <end position="20"/>
    </location>
</feature>
<keyword evidence="2" id="KW-1133">Transmembrane helix</keyword>
<dbReference type="InParanoid" id="D8UI25"/>
<proteinExistence type="predicted"/>
<feature type="transmembrane region" description="Helical" evidence="2">
    <location>
        <begin position="1356"/>
        <end position="1375"/>
    </location>
</feature>
<feature type="region of interest" description="Disordered" evidence="1">
    <location>
        <begin position="25"/>
        <end position="48"/>
    </location>
</feature>
<dbReference type="EMBL" id="GL378411">
    <property type="protein sequence ID" value="EFJ40597.1"/>
    <property type="molecule type" value="Genomic_DNA"/>
</dbReference>
<name>D8UI25_VOLCA</name>
<feature type="region of interest" description="Disordered" evidence="1">
    <location>
        <begin position="991"/>
        <end position="1031"/>
    </location>
</feature>
<feature type="compositionally biased region" description="Polar residues" evidence="1">
    <location>
        <begin position="1"/>
        <end position="13"/>
    </location>
</feature>
<dbReference type="KEGG" id="vcn:VOLCADRAFT_108081"/>
<dbReference type="GeneID" id="9620923"/>
<accession>D8UI25</accession>
<dbReference type="OrthoDB" id="541369at2759"/>
<feature type="transmembrane region" description="Helical" evidence="2">
    <location>
        <begin position="1318"/>
        <end position="1344"/>
    </location>
</feature>
<evidence type="ECO:0000313" key="3">
    <source>
        <dbReference type="EMBL" id="EFJ40597.1"/>
    </source>
</evidence>
<keyword evidence="4" id="KW-1185">Reference proteome</keyword>
<feature type="transmembrane region" description="Helical" evidence="2">
    <location>
        <begin position="1170"/>
        <end position="1188"/>
    </location>
</feature>
<feature type="transmembrane region" description="Helical" evidence="2">
    <location>
        <begin position="1242"/>
        <end position="1258"/>
    </location>
</feature>
<organism evidence="4">
    <name type="scientific">Volvox carteri f. nagariensis</name>
    <dbReference type="NCBI Taxonomy" id="3068"/>
    <lineage>
        <taxon>Eukaryota</taxon>
        <taxon>Viridiplantae</taxon>
        <taxon>Chlorophyta</taxon>
        <taxon>core chlorophytes</taxon>
        <taxon>Chlorophyceae</taxon>
        <taxon>CS clade</taxon>
        <taxon>Chlamydomonadales</taxon>
        <taxon>Volvocaceae</taxon>
        <taxon>Volvox</taxon>
    </lineage>
</organism>
<keyword evidence="2" id="KW-0812">Transmembrane</keyword>
<feature type="non-terminal residue" evidence="3">
    <location>
        <position position="1397"/>
    </location>
</feature>
<dbReference type="Proteomes" id="UP000001058">
    <property type="component" value="Unassembled WGS sequence"/>
</dbReference>
<feature type="transmembrane region" description="Helical" evidence="2">
    <location>
        <begin position="1278"/>
        <end position="1297"/>
    </location>
</feature>
<feature type="transmembrane region" description="Helical" evidence="2">
    <location>
        <begin position="1200"/>
        <end position="1221"/>
    </location>
</feature>
<sequence length="1397" mass="145050">MASPGNTMRTQSAKADHERYQLRQPTAAAAEPARVTGPTAALQPQRGTRQGPILGCGLQYIHLWFKGHLAADMGDSVEFAAVRGLTPCHAWTKHSVLYPLTSAIAPIVIGAFPVEILKLAFDNLTVGRLAAFGKTASELASEAALALLFMCLSATCLVASSKRNPIGSRLLQPRKKRQAVSSKALLCMPANGDVGPAAHLPPQGPAAHAELALEAVKRNLEGEDAVILQSRLREPAVRLRAGWCAASALRCRANGGGRGHGRAAITAVSVSTPCIEVCNAHGSSGSGLQLQKHSGSGPQLKGNGWYGQLQNYNQNHRCHLAAGTTGSGDAQATRSALRPYVHRAELSSTRVKIHGVQPELIAAGYQERIAAVVTAAGQQLEGVYVRRGCIELLVDTVHFIEYDGRVLPAAHVEMSSPPAKAPRRSVGHLNVDELVQSLQLPLEPLSSPRRHSAVVWEYLRPAAAEASVPLGSGEHGASDIDGSSHTAGLRQRQIALATTARGDRPGDLAFCPELAVWPRVVCTAPGPRGMATTAVVGPARRPPLTAAEACTLRCDVAASSAYTVAPCAANVADGITASAALHSDAATAAEPAPDPHRTAALAVRIWWPLPLGSRKDDEPPEVVVSARIGGASLPVIWELGSCQILGVAAPAAAAAAGAMTHILDGDFVAAAAPSTAVAVLPSPPGGYDGRNVASRLAGATLQSIRGHDNAGGCVGSRGGGVEESVVGIGSNDPSSGASDGNVDCAGDGERAAAAQGTGGECGSSGATLPVCAAGGFLITGTCRIQDLPPGPGLLLLQAHLPEEEEEEEEEEGGPGCFTRPVPVLCVDDPLVAAEIFHACSGAVGDGDGSGTAAATAGVDDEQAAGEVEEFVVDLGFFLGGMARSAAAAAAAAAAPGTGAGGGGDLTALEGLGRHLYDSLSQTPDGDLLWPATRARLRRELDTIASWLRNQPPEDQMPVVASHSADFEPAGIKPCAEDLKLYGSDLENRNYDYEGHHGSGRGDASDGKNVSRSPGGSGDRDPGGCGGDGNGAVRGQERKLLGWVVVSHGSAAVVSSAAVAPAAGAGRVDTSSSRATSAACPVPTRLGPSAAAAAVAVDAVEEATPAGCAGGEAGTVMRRRRQWRQGQRWCESQAAVAATGAWACVNDMYGTLKDPGYQDFLTEYCAMQAPVLDVMFFLSVGGIVLRTWQEEPRWRQRPLPAFLSHVAPCLVTLATSALSTLTRPLLRRPAWSRLVRHCMIPRYLSFCLGLALVAAGWPPPPAIVAYHQRCASVVMGEGVVLSATVVIMPWPSLLLAALRVPAHVGVWVRVGAYKTAMDAVLPAVLLACCSIVTNLLLHAVLVVQYRRRVRARSQGHMWRALVLVMMLVLVVGRVIGSLGQSRRTRWDNQLLLCEPDDD</sequence>
<evidence type="ECO:0000256" key="2">
    <source>
        <dbReference type="SAM" id="Phobius"/>
    </source>
</evidence>